<evidence type="ECO:0000313" key="3">
    <source>
        <dbReference type="Proteomes" id="UP000624183"/>
    </source>
</evidence>
<feature type="region of interest" description="Disordered" evidence="1">
    <location>
        <begin position="22"/>
        <end position="62"/>
    </location>
</feature>
<gene>
    <name evidence="2" type="ORF">GCM10010328_20490</name>
</gene>
<feature type="compositionally biased region" description="Basic and acidic residues" evidence="1">
    <location>
        <begin position="138"/>
        <end position="147"/>
    </location>
</feature>
<evidence type="ECO:0000313" key="2">
    <source>
        <dbReference type="EMBL" id="GGZ45821.1"/>
    </source>
</evidence>
<feature type="compositionally biased region" description="Basic and acidic residues" evidence="1">
    <location>
        <begin position="33"/>
        <end position="48"/>
    </location>
</feature>
<organism evidence="2 3">
    <name type="scientific">Streptomyces rubiginosohelvolus</name>
    <dbReference type="NCBI Taxonomy" id="67362"/>
    <lineage>
        <taxon>Bacteria</taxon>
        <taxon>Bacillati</taxon>
        <taxon>Actinomycetota</taxon>
        <taxon>Actinomycetes</taxon>
        <taxon>Kitasatosporales</taxon>
        <taxon>Streptomycetaceae</taxon>
        <taxon>Streptomyces</taxon>
    </lineage>
</organism>
<proteinExistence type="predicted"/>
<dbReference type="Proteomes" id="UP000624183">
    <property type="component" value="Unassembled WGS sequence"/>
</dbReference>
<comment type="caution">
    <text evidence="2">The sequence shown here is derived from an EMBL/GenBank/DDBJ whole genome shotgun (WGS) entry which is preliminary data.</text>
</comment>
<accession>A0ABQ3BIV5</accession>
<dbReference type="EMBL" id="BMUW01000002">
    <property type="protein sequence ID" value="GGZ45821.1"/>
    <property type="molecule type" value="Genomic_DNA"/>
</dbReference>
<protein>
    <submittedName>
        <fullName evidence="2">Uncharacterized protein</fullName>
    </submittedName>
</protein>
<keyword evidence="3" id="KW-1185">Reference proteome</keyword>
<reference evidence="3" key="1">
    <citation type="journal article" date="2019" name="Int. J. Syst. Evol. Microbiol.">
        <title>The Global Catalogue of Microorganisms (GCM) 10K type strain sequencing project: providing services to taxonomists for standard genome sequencing and annotation.</title>
        <authorList>
            <consortium name="The Broad Institute Genomics Platform"/>
            <consortium name="The Broad Institute Genome Sequencing Center for Infectious Disease"/>
            <person name="Wu L."/>
            <person name="Ma J."/>
        </authorList>
    </citation>
    <scope>NUCLEOTIDE SEQUENCE [LARGE SCALE GENOMIC DNA]</scope>
    <source>
        <strain evidence="3">JCM 4602</strain>
    </source>
</reference>
<sequence>MGTVPPDEDCLVKAMTSRVGGVGADARSYTPSHDTEDRENDGHHHEVPQEGEFYRAPNGGTRPGATMAATLVVQFQSMFPTSSRPGTRYAATPMAPNDVAGLASPDLRHVTLASRGHQRILDEALALLKSEEKRLVEHRAGRERECGSGDGASSPGRTTIGLGEMTSGLRASIDGLDLHAGFTVLSPEKQAGNVRRQLRLCFLWCPSGGEAFFTYGACGVHGCHLLRDS</sequence>
<evidence type="ECO:0000256" key="1">
    <source>
        <dbReference type="SAM" id="MobiDB-lite"/>
    </source>
</evidence>
<feature type="region of interest" description="Disordered" evidence="1">
    <location>
        <begin position="138"/>
        <end position="163"/>
    </location>
</feature>
<name>A0ABQ3BIV5_9ACTN</name>